<name>G4TK98_SERID</name>
<proteinExistence type="predicted"/>
<dbReference type="InParanoid" id="G4TK98"/>
<keyword evidence="3" id="KW-1185">Reference proteome</keyword>
<feature type="compositionally biased region" description="Basic and acidic residues" evidence="1">
    <location>
        <begin position="151"/>
        <end position="161"/>
    </location>
</feature>
<evidence type="ECO:0000256" key="1">
    <source>
        <dbReference type="SAM" id="MobiDB-lite"/>
    </source>
</evidence>
<evidence type="ECO:0000313" key="3">
    <source>
        <dbReference type="Proteomes" id="UP000007148"/>
    </source>
</evidence>
<dbReference type="HOGENOM" id="CLU_1078140_0_0_1"/>
<sequence>MRASSSFRNYGSVSLRALHAASSFRHASLFLISKCSQLTLLDLDAHNQAQLLYHFALSQNHPHQVKQDFAPATTPTLSTSPYVLSKNVGGGGGNSRRRREPSLARASMDMDIEVDDEQRSEYTFTDSDTNSSFASCDPFYLATAAQLSNHNRSESSRRQLEAKPFGLSSRAQVTPTPKVFGTSSGNSAAGASQQSQPAFYTTQHSTFYAQPLQNTQQSPSSSSFFAQAQAFNPAAAGQSTLWARRDVQPMDAALYQYR</sequence>
<feature type="compositionally biased region" description="Low complexity" evidence="1">
    <location>
        <begin position="181"/>
        <end position="196"/>
    </location>
</feature>
<dbReference type="Proteomes" id="UP000007148">
    <property type="component" value="Unassembled WGS sequence"/>
</dbReference>
<accession>G4TK98</accession>
<protein>
    <submittedName>
        <fullName evidence="2">Uncharacterized protein</fullName>
    </submittedName>
</protein>
<feature type="region of interest" description="Disordered" evidence="1">
    <location>
        <begin position="148"/>
        <end position="196"/>
    </location>
</feature>
<organism evidence="2 3">
    <name type="scientific">Serendipita indica (strain DSM 11827)</name>
    <name type="common">Root endophyte fungus</name>
    <name type="synonym">Piriformospora indica</name>
    <dbReference type="NCBI Taxonomy" id="1109443"/>
    <lineage>
        <taxon>Eukaryota</taxon>
        <taxon>Fungi</taxon>
        <taxon>Dikarya</taxon>
        <taxon>Basidiomycota</taxon>
        <taxon>Agaricomycotina</taxon>
        <taxon>Agaricomycetes</taxon>
        <taxon>Sebacinales</taxon>
        <taxon>Serendipitaceae</taxon>
        <taxon>Serendipita</taxon>
    </lineage>
</organism>
<reference evidence="2 3" key="1">
    <citation type="journal article" date="2011" name="PLoS Pathog.">
        <title>Endophytic Life Strategies Decoded by Genome and Transcriptome Analyses of the Mutualistic Root Symbiont Piriformospora indica.</title>
        <authorList>
            <person name="Zuccaro A."/>
            <person name="Lahrmann U."/>
            <person name="Guldener U."/>
            <person name="Langen G."/>
            <person name="Pfiffi S."/>
            <person name="Biedenkopf D."/>
            <person name="Wong P."/>
            <person name="Samans B."/>
            <person name="Grimm C."/>
            <person name="Basiewicz M."/>
            <person name="Murat C."/>
            <person name="Martin F."/>
            <person name="Kogel K.H."/>
        </authorList>
    </citation>
    <scope>NUCLEOTIDE SEQUENCE [LARGE SCALE GENOMIC DNA]</scope>
    <source>
        <strain evidence="2 3">DSM 11827</strain>
    </source>
</reference>
<comment type="caution">
    <text evidence="2">The sequence shown here is derived from an EMBL/GenBank/DDBJ whole genome shotgun (WGS) entry which is preliminary data.</text>
</comment>
<gene>
    <name evidence="2" type="ORF">PIIN_05685</name>
</gene>
<feature type="region of interest" description="Disordered" evidence="1">
    <location>
        <begin position="80"/>
        <end position="112"/>
    </location>
</feature>
<dbReference type="EMBL" id="CAFZ01000133">
    <property type="protein sequence ID" value="CCA71750.1"/>
    <property type="molecule type" value="Genomic_DNA"/>
</dbReference>
<dbReference type="AlphaFoldDB" id="G4TK98"/>
<evidence type="ECO:0000313" key="2">
    <source>
        <dbReference type="EMBL" id="CCA71750.1"/>
    </source>
</evidence>